<dbReference type="eggNOG" id="KOG1075">
    <property type="taxonomic scope" value="Eukaryota"/>
</dbReference>
<dbReference type="Proteomes" id="UP000007266">
    <property type="component" value="Unassembled WGS sequence"/>
</dbReference>
<dbReference type="AlphaFoldDB" id="A0A139W8E7"/>
<keyword evidence="3" id="KW-1185">Reference proteome</keyword>
<reference evidence="2 3" key="2">
    <citation type="journal article" date="2010" name="Nucleic Acids Res.">
        <title>BeetleBase in 2010: revisions to provide comprehensive genomic information for Tribolium castaneum.</title>
        <authorList>
            <person name="Kim H.S."/>
            <person name="Murphy T."/>
            <person name="Xia J."/>
            <person name="Caragea D."/>
            <person name="Park Y."/>
            <person name="Beeman R.W."/>
            <person name="Lorenzen M.D."/>
            <person name="Butcher S."/>
            <person name="Manak J.R."/>
            <person name="Brown S.J."/>
        </authorList>
    </citation>
    <scope>NUCLEOTIDE SEQUENCE [LARGE SCALE GENOMIC DNA]</scope>
    <source>
        <strain evidence="2 3">Georgia GA2</strain>
    </source>
</reference>
<organism evidence="2 3">
    <name type="scientific">Tribolium castaneum</name>
    <name type="common">Red flour beetle</name>
    <dbReference type="NCBI Taxonomy" id="7070"/>
    <lineage>
        <taxon>Eukaryota</taxon>
        <taxon>Metazoa</taxon>
        <taxon>Ecdysozoa</taxon>
        <taxon>Arthropoda</taxon>
        <taxon>Hexapoda</taxon>
        <taxon>Insecta</taxon>
        <taxon>Pterygota</taxon>
        <taxon>Neoptera</taxon>
        <taxon>Endopterygota</taxon>
        <taxon>Coleoptera</taxon>
        <taxon>Polyphaga</taxon>
        <taxon>Cucujiformia</taxon>
        <taxon>Tenebrionidae</taxon>
        <taxon>Tenebrionidae incertae sedis</taxon>
        <taxon>Tribolium</taxon>
    </lineage>
</organism>
<accession>A0A139W8E7</accession>
<reference evidence="2 3" key="1">
    <citation type="journal article" date="2008" name="Nature">
        <title>The genome of the model beetle and pest Tribolium castaneum.</title>
        <authorList>
            <consortium name="Tribolium Genome Sequencing Consortium"/>
            <person name="Richards S."/>
            <person name="Gibbs R.A."/>
            <person name="Weinstock G.M."/>
            <person name="Brown S.J."/>
            <person name="Denell R."/>
            <person name="Beeman R.W."/>
            <person name="Gibbs R."/>
            <person name="Beeman R.W."/>
            <person name="Brown S.J."/>
            <person name="Bucher G."/>
            <person name="Friedrich M."/>
            <person name="Grimmelikhuijzen C.J."/>
            <person name="Klingler M."/>
            <person name="Lorenzen M."/>
            <person name="Richards S."/>
            <person name="Roth S."/>
            <person name="Schroder R."/>
            <person name="Tautz D."/>
            <person name="Zdobnov E.M."/>
            <person name="Muzny D."/>
            <person name="Gibbs R.A."/>
            <person name="Weinstock G.M."/>
            <person name="Attaway T."/>
            <person name="Bell S."/>
            <person name="Buhay C.J."/>
            <person name="Chandrabose M.N."/>
            <person name="Chavez D."/>
            <person name="Clerk-Blankenburg K.P."/>
            <person name="Cree A."/>
            <person name="Dao M."/>
            <person name="Davis C."/>
            <person name="Chacko J."/>
            <person name="Dinh H."/>
            <person name="Dugan-Rocha S."/>
            <person name="Fowler G."/>
            <person name="Garner T.T."/>
            <person name="Garnes J."/>
            <person name="Gnirke A."/>
            <person name="Hawes A."/>
            <person name="Hernandez J."/>
            <person name="Hines S."/>
            <person name="Holder M."/>
            <person name="Hume J."/>
            <person name="Jhangiani S.N."/>
            <person name="Joshi V."/>
            <person name="Khan Z.M."/>
            <person name="Jackson L."/>
            <person name="Kovar C."/>
            <person name="Kowis A."/>
            <person name="Lee S."/>
            <person name="Lewis L.R."/>
            <person name="Margolis J."/>
            <person name="Morgan M."/>
            <person name="Nazareth L.V."/>
            <person name="Nguyen N."/>
            <person name="Okwuonu G."/>
            <person name="Parker D."/>
            <person name="Richards S."/>
            <person name="Ruiz S.J."/>
            <person name="Santibanez J."/>
            <person name="Savard J."/>
            <person name="Scherer S.E."/>
            <person name="Schneider B."/>
            <person name="Sodergren E."/>
            <person name="Tautz D."/>
            <person name="Vattahil S."/>
            <person name="Villasana D."/>
            <person name="White C.S."/>
            <person name="Wright R."/>
            <person name="Park Y."/>
            <person name="Beeman R.W."/>
            <person name="Lord J."/>
            <person name="Oppert B."/>
            <person name="Lorenzen M."/>
            <person name="Brown S."/>
            <person name="Wang L."/>
            <person name="Savard J."/>
            <person name="Tautz D."/>
            <person name="Richards S."/>
            <person name="Weinstock G."/>
            <person name="Gibbs R.A."/>
            <person name="Liu Y."/>
            <person name="Worley K."/>
            <person name="Weinstock G."/>
            <person name="Elsik C.G."/>
            <person name="Reese J.T."/>
            <person name="Elhaik E."/>
            <person name="Landan G."/>
            <person name="Graur D."/>
            <person name="Arensburger P."/>
            <person name="Atkinson P."/>
            <person name="Beeman R.W."/>
            <person name="Beidler J."/>
            <person name="Brown S.J."/>
            <person name="Demuth J.P."/>
            <person name="Drury D.W."/>
            <person name="Du Y.Z."/>
            <person name="Fujiwara H."/>
            <person name="Lorenzen M."/>
            <person name="Maselli V."/>
            <person name="Osanai M."/>
            <person name="Park Y."/>
            <person name="Robertson H.M."/>
            <person name="Tu Z."/>
            <person name="Wang J.J."/>
            <person name="Wang S."/>
            <person name="Richards S."/>
            <person name="Song H."/>
            <person name="Zhang L."/>
            <person name="Sodergren E."/>
            <person name="Werner D."/>
            <person name="Stanke M."/>
            <person name="Morgenstern B."/>
            <person name="Solovyev V."/>
            <person name="Kosarev P."/>
            <person name="Brown G."/>
            <person name="Chen H.C."/>
            <person name="Ermolaeva O."/>
            <person name="Hlavina W."/>
            <person name="Kapustin Y."/>
            <person name="Kiryutin B."/>
            <person name="Kitts P."/>
            <person name="Maglott D."/>
            <person name="Pruitt K."/>
            <person name="Sapojnikov V."/>
            <person name="Souvorov A."/>
            <person name="Mackey A.J."/>
            <person name="Waterhouse R.M."/>
            <person name="Wyder S."/>
            <person name="Zdobnov E.M."/>
            <person name="Zdobnov E.M."/>
            <person name="Wyder S."/>
            <person name="Kriventseva E.V."/>
            <person name="Kadowaki T."/>
            <person name="Bork P."/>
            <person name="Aranda M."/>
            <person name="Bao R."/>
            <person name="Beermann A."/>
            <person name="Berns N."/>
            <person name="Bolognesi R."/>
            <person name="Bonneton F."/>
            <person name="Bopp D."/>
            <person name="Brown S.J."/>
            <person name="Bucher G."/>
            <person name="Butts T."/>
            <person name="Chaumot A."/>
            <person name="Denell R.E."/>
            <person name="Ferrier D.E."/>
            <person name="Friedrich M."/>
            <person name="Gordon C.M."/>
            <person name="Jindra M."/>
            <person name="Klingler M."/>
            <person name="Lan Q."/>
            <person name="Lattorff H.M."/>
            <person name="Laudet V."/>
            <person name="von Levetsow C."/>
            <person name="Liu Z."/>
            <person name="Lutz R."/>
            <person name="Lynch J.A."/>
            <person name="da Fonseca R.N."/>
            <person name="Posnien N."/>
            <person name="Reuter R."/>
            <person name="Roth S."/>
            <person name="Savard J."/>
            <person name="Schinko J.B."/>
            <person name="Schmitt C."/>
            <person name="Schoppmeier M."/>
            <person name="Schroder R."/>
            <person name="Shippy T.D."/>
            <person name="Simonnet F."/>
            <person name="Marques-Souza H."/>
            <person name="Tautz D."/>
            <person name="Tomoyasu Y."/>
            <person name="Trauner J."/>
            <person name="Van der Zee M."/>
            <person name="Vervoort M."/>
            <person name="Wittkopp N."/>
            <person name="Wimmer E.A."/>
            <person name="Yang X."/>
            <person name="Jones A.K."/>
            <person name="Sattelle D.B."/>
            <person name="Ebert P.R."/>
            <person name="Nelson D."/>
            <person name="Scott J.G."/>
            <person name="Beeman R.W."/>
            <person name="Muthukrishnan S."/>
            <person name="Kramer K.J."/>
            <person name="Arakane Y."/>
            <person name="Beeman R.W."/>
            <person name="Zhu Q."/>
            <person name="Hogenkamp D."/>
            <person name="Dixit R."/>
            <person name="Oppert B."/>
            <person name="Jiang H."/>
            <person name="Zou Z."/>
            <person name="Marshall J."/>
            <person name="Elpidina E."/>
            <person name="Vinokurov K."/>
            <person name="Oppert C."/>
            <person name="Zou Z."/>
            <person name="Evans J."/>
            <person name="Lu Z."/>
            <person name="Zhao P."/>
            <person name="Sumathipala N."/>
            <person name="Altincicek B."/>
            <person name="Vilcinskas A."/>
            <person name="Williams M."/>
            <person name="Hultmark D."/>
            <person name="Hetru C."/>
            <person name="Jiang H."/>
            <person name="Grimmelikhuijzen C.J."/>
            <person name="Hauser F."/>
            <person name="Cazzamali G."/>
            <person name="Williamson M."/>
            <person name="Park Y."/>
            <person name="Li B."/>
            <person name="Tanaka Y."/>
            <person name="Predel R."/>
            <person name="Neupert S."/>
            <person name="Schachtner J."/>
            <person name="Verleyen P."/>
            <person name="Raible F."/>
            <person name="Bork P."/>
            <person name="Friedrich M."/>
            <person name="Walden K.K."/>
            <person name="Robertson H.M."/>
            <person name="Angeli S."/>
            <person name="Foret S."/>
            <person name="Bucher G."/>
            <person name="Schuetz S."/>
            <person name="Maleszka R."/>
            <person name="Wimmer E.A."/>
            <person name="Beeman R.W."/>
            <person name="Lorenzen M."/>
            <person name="Tomoyasu Y."/>
            <person name="Miller S.C."/>
            <person name="Grossmann D."/>
            <person name="Bucher G."/>
        </authorList>
    </citation>
    <scope>NUCLEOTIDE SEQUENCE [LARGE SCALE GENOMIC DNA]</scope>
    <source>
        <strain evidence="2 3">Georgia GA2</strain>
    </source>
</reference>
<name>A0A139W8E7_TRICA</name>
<protein>
    <submittedName>
        <fullName evidence="2">Uncharacterized protein</fullName>
    </submittedName>
</protein>
<dbReference type="InParanoid" id="A0A139W8E7"/>
<evidence type="ECO:0000313" key="2">
    <source>
        <dbReference type="EMBL" id="KXZ75542.1"/>
    </source>
</evidence>
<dbReference type="EMBL" id="KQ973402">
    <property type="protein sequence ID" value="KXZ75542.1"/>
    <property type="molecule type" value="Genomic_DNA"/>
</dbReference>
<keyword evidence="1" id="KW-0175">Coiled coil</keyword>
<gene>
    <name evidence="2" type="primary">AUGUSTUS-3.0.2_33279</name>
    <name evidence="2" type="ORF">TcasGA2_TC033279</name>
</gene>
<proteinExistence type="predicted"/>
<evidence type="ECO:0000256" key="1">
    <source>
        <dbReference type="SAM" id="Coils"/>
    </source>
</evidence>
<feature type="coiled-coil region" evidence="1">
    <location>
        <begin position="62"/>
        <end position="89"/>
    </location>
</feature>
<sequence>MLHQRCPEYRESVLEGEDPIESKVTPIVKSVVVGHVAGPKETLKNYMFVVAGDEKNKASGYLKETYEALEELKEVLKELQIEKVAIGSDLTGREEHLRKMLEYIFRGENVEVTLCVPIAREMIWRDQGKAQSAITVSPKGMRKTDAVIVQGSKTETYEAVLKEVRESLAETDCEIRAVRKTREGKLLLLVGKEDGKS</sequence>
<evidence type="ECO:0000313" key="3">
    <source>
        <dbReference type="Proteomes" id="UP000007266"/>
    </source>
</evidence>